<accession>A0A0E2HMK6</accession>
<gene>
    <name evidence="2" type="ORF">HMPREF1090_02995</name>
</gene>
<protein>
    <recommendedName>
        <fullName evidence="1">Peptidase C45 hydrolase domain-containing protein</fullName>
    </recommendedName>
</protein>
<evidence type="ECO:0000313" key="3">
    <source>
        <dbReference type="Proteomes" id="UP000013085"/>
    </source>
</evidence>
<feature type="domain" description="Peptidase C45 hydrolase" evidence="1">
    <location>
        <begin position="99"/>
        <end position="322"/>
    </location>
</feature>
<dbReference type="PANTHER" id="PTHR34180:SF1">
    <property type="entry name" value="BETA-ALANYL-DOPAMINE_CARCININE HYDROLASE"/>
    <property type="match status" value="1"/>
</dbReference>
<proteinExistence type="predicted"/>
<dbReference type="NCBIfam" id="NF040521">
    <property type="entry name" value="C45_proenzyme"/>
    <property type="match status" value="1"/>
</dbReference>
<evidence type="ECO:0000313" key="2">
    <source>
        <dbReference type="EMBL" id="ENZ13262.1"/>
    </source>
</evidence>
<dbReference type="Pfam" id="PF03417">
    <property type="entry name" value="AAT"/>
    <property type="match status" value="1"/>
</dbReference>
<dbReference type="Gene3D" id="3.60.60.10">
    <property type="entry name" value="Penicillin V Acylase, Chain A"/>
    <property type="match status" value="1"/>
</dbReference>
<dbReference type="InterPro" id="IPR047794">
    <property type="entry name" value="C45_proenzyme-like"/>
</dbReference>
<dbReference type="InterPro" id="IPR005079">
    <property type="entry name" value="Peptidase_C45_hydrolase"/>
</dbReference>
<dbReference type="HOGENOM" id="CLU_074093_0_0_9"/>
<dbReference type="InterPro" id="IPR047801">
    <property type="entry name" value="Peptidase_C45"/>
</dbReference>
<dbReference type="PATRIC" id="fig|999408.3.peg.3233"/>
<dbReference type="AlphaFoldDB" id="A0A0E2HMK6"/>
<sequence length="333" mass="37813">MYHVRYKGTHYEAGFHWGSLLREHQNIILDNIPFEITDDRIEYAMSCIPIYNEFYPEILDEIRGLAEGQNCDQRVLQTVLFSMYAMPPTQHCSCFAMKTRDGVLLGRNSDFLTALEKLNMNVIYNLTDSTYAFTGNTTAFVEIEDGINEHGLAIGLTSVFPIDVKPGFNAGLLLRYILEKCKTVTEAVSKLENLPIASAQTFTLSDANEEIAVIECNSNGVSVNTGNAAGFVCATNRFHVSNMVQYNQSNIDDWFAEERYQTMYASLSNPENQRDLVFAQSLLAGCHGFICQYDRKSGKDTVWSVIYDSKHKKIYRCEKNPRRGQFKMDARLK</sequence>
<evidence type="ECO:0000259" key="1">
    <source>
        <dbReference type="Pfam" id="PF03417"/>
    </source>
</evidence>
<organism evidence="2 3">
    <name type="scientific">[Clostridium] clostridioforme 90A8</name>
    <dbReference type="NCBI Taxonomy" id="999408"/>
    <lineage>
        <taxon>Bacteria</taxon>
        <taxon>Bacillati</taxon>
        <taxon>Bacillota</taxon>
        <taxon>Clostridia</taxon>
        <taxon>Lachnospirales</taxon>
        <taxon>Lachnospiraceae</taxon>
        <taxon>Enterocloster</taxon>
    </lineage>
</organism>
<dbReference type="PANTHER" id="PTHR34180">
    <property type="entry name" value="PEPTIDASE C45"/>
    <property type="match status" value="1"/>
</dbReference>
<name>A0A0E2HMK6_9FIRM</name>
<dbReference type="Proteomes" id="UP000013085">
    <property type="component" value="Unassembled WGS sequence"/>
</dbReference>
<comment type="caution">
    <text evidence="2">The sequence shown here is derived from an EMBL/GenBank/DDBJ whole genome shotgun (WGS) entry which is preliminary data.</text>
</comment>
<dbReference type="RefSeq" id="WP_002593377.1">
    <property type="nucleotide sequence ID" value="NZ_KB850977.1"/>
</dbReference>
<dbReference type="SUPFAM" id="SSF56235">
    <property type="entry name" value="N-terminal nucleophile aminohydrolases (Ntn hydrolases)"/>
    <property type="match status" value="1"/>
</dbReference>
<dbReference type="InterPro" id="IPR029055">
    <property type="entry name" value="Ntn_hydrolases_N"/>
</dbReference>
<reference evidence="2 3" key="1">
    <citation type="submission" date="2013-01" db="EMBL/GenBank/DDBJ databases">
        <title>The Genome Sequence of Clostridium clostridioforme 90A8.</title>
        <authorList>
            <consortium name="The Broad Institute Genome Sequencing Platform"/>
            <person name="Earl A."/>
            <person name="Ward D."/>
            <person name="Feldgarden M."/>
            <person name="Gevers D."/>
            <person name="Courvalin P."/>
            <person name="Lambert T."/>
            <person name="Walker B."/>
            <person name="Young S.K."/>
            <person name="Zeng Q."/>
            <person name="Gargeya S."/>
            <person name="Fitzgerald M."/>
            <person name="Haas B."/>
            <person name="Abouelleil A."/>
            <person name="Alvarado L."/>
            <person name="Arachchi H.M."/>
            <person name="Berlin A.M."/>
            <person name="Chapman S.B."/>
            <person name="Dewar J."/>
            <person name="Goldberg J."/>
            <person name="Griggs A."/>
            <person name="Gujja S."/>
            <person name="Hansen M."/>
            <person name="Howarth C."/>
            <person name="Imamovic A."/>
            <person name="Larimer J."/>
            <person name="McCowan C."/>
            <person name="Murphy C."/>
            <person name="Neiman D."/>
            <person name="Pearson M."/>
            <person name="Priest M."/>
            <person name="Roberts A."/>
            <person name="Saif S."/>
            <person name="Shea T."/>
            <person name="Sisk P."/>
            <person name="Sykes S."/>
            <person name="Wortman J."/>
            <person name="Nusbaum C."/>
            <person name="Birren B."/>
        </authorList>
    </citation>
    <scope>NUCLEOTIDE SEQUENCE [LARGE SCALE GENOMIC DNA]</scope>
    <source>
        <strain evidence="2 3">90A8</strain>
    </source>
</reference>
<dbReference type="EMBL" id="AGYR01000034">
    <property type="protein sequence ID" value="ENZ13262.1"/>
    <property type="molecule type" value="Genomic_DNA"/>
</dbReference>